<accession>A0AAV4UAT3</accession>
<dbReference type="InterPro" id="IPR036770">
    <property type="entry name" value="Ankyrin_rpt-contain_sf"/>
</dbReference>
<evidence type="ECO:0000256" key="2">
    <source>
        <dbReference type="ARBA" id="ARBA00004613"/>
    </source>
</evidence>
<keyword evidence="14" id="KW-1185">Reference proteome</keyword>
<dbReference type="GO" id="GO:0044231">
    <property type="term" value="C:host cell presynaptic membrane"/>
    <property type="evidence" value="ECO:0007669"/>
    <property type="project" value="UniProtKB-KW"/>
</dbReference>
<keyword evidence="4" id="KW-0964">Secreted</keyword>
<dbReference type="GO" id="GO:0090729">
    <property type="term" value="F:toxin activity"/>
    <property type="evidence" value="ECO:0007669"/>
    <property type="project" value="UniProtKB-KW"/>
</dbReference>
<dbReference type="PROSITE" id="PS50088">
    <property type="entry name" value="ANK_REPEAT"/>
    <property type="match status" value="2"/>
</dbReference>
<keyword evidence="8" id="KW-0677">Repeat</keyword>
<organism evidence="13 14">
    <name type="scientific">Caerostris darwini</name>
    <dbReference type="NCBI Taxonomy" id="1538125"/>
    <lineage>
        <taxon>Eukaryota</taxon>
        <taxon>Metazoa</taxon>
        <taxon>Ecdysozoa</taxon>
        <taxon>Arthropoda</taxon>
        <taxon>Chelicerata</taxon>
        <taxon>Arachnida</taxon>
        <taxon>Araneae</taxon>
        <taxon>Araneomorphae</taxon>
        <taxon>Entelegynae</taxon>
        <taxon>Araneoidea</taxon>
        <taxon>Araneidae</taxon>
        <taxon>Caerostris</taxon>
    </lineage>
</organism>
<dbReference type="Gene3D" id="1.25.40.20">
    <property type="entry name" value="Ankyrin repeat-containing domain"/>
    <property type="match status" value="3"/>
</dbReference>
<evidence type="ECO:0000313" key="14">
    <source>
        <dbReference type="Proteomes" id="UP001054837"/>
    </source>
</evidence>
<evidence type="ECO:0000256" key="8">
    <source>
        <dbReference type="ARBA" id="ARBA00022737"/>
    </source>
</evidence>
<evidence type="ECO:0000256" key="5">
    <source>
        <dbReference type="ARBA" id="ARBA00022537"/>
    </source>
</evidence>
<dbReference type="InterPro" id="IPR002110">
    <property type="entry name" value="Ankyrin_rpt"/>
</dbReference>
<sequence length="402" mass="46029">MSVNTALHTLVKSPENKLEQIRDFLKIGSNINKRDIDGNTPLHLAALNEKENEQIIEELISAGAQLNIANNIGNTPLHFVVIRRKQKEIATLMENGADVNLKDDKGNTALHYAIDNSAALKRFNNRHVCPPNYQHGDYTFVMYLLVWGADVAARNRMKESALMMAVRCNDRNSVKILLQFDASVLQENLKNKMPMHFAFDHPQPNMFIILDLIDKSCTKLMMNNMVYSIVKHIVDKHEGDPVAQLAVAKILAKCKVLVFRNTLLPLSTDYSFLSDLCMFATECLLEVQDMMTKYLNDEESIYSYVMRNVLDVHMNFHSDVPHGVFKMLLEDRFPIYHDFILLNYEKSFLEGKLNETGMFVRRQSDEDKIILCPETISSLSSFLSHLDMFHLIKAFSNLNVLL</sequence>
<dbReference type="PANTHER" id="PTHR24124:SF14">
    <property type="entry name" value="CHROMOSOME UNDETERMINED SCAFFOLD_25, WHOLE GENOME SHOTGUN SEQUENCE"/>
    <property type="match status" value="1"/>
</dbReference>
<dbReference type="PROSITE" id="PS50297">
    <property type="entry name" value="ANK_REP_REGION"/>
    <property type="match status" value="2"/>
</dbReference>
<evidence type="ECO:0000256" key="6">
    <source>
        <dbReference type="ARBA" id="ARBA00022656"/>
    </source>
</evidence>
<comment type="caution">
    <text evidence="13">The sequence shown here is derived from an EMBL/GenBank/DDBJ whole genome shotgun (WGS) entry which is preliminary data.</text>
</comment>
<evidence type="ECO:0000256" key="4">
    <source>
        <dbReference type="ARBA" id="ARBA00022525"/>
    </source>
</evidence>
<dbReference type="SMART" id="SM00248">
    <property type="entry name" value="ANK"/>
    <property type="match status" value="5"/>
</dbReference>
<dbReference type="Pfam" id="PF00023">
    <property type="entry name" value="Ank"/>
    <property type="match status" value="1"/>
</dbReference>
<keyword evidence="6" id="KW-0800">Toxin</keyword>
<evidence type="ECO:0000256" key="11">
    <source>
        <dbReference type="ARBA" id="ARBA00023298"/>
    </source>
</evidence>
<evidence type="ECO:0000256" key="9">
    <source>
        <dbReference type="ARBA" id="ARBA00023028"/>
    </source>
</evidence>
<keyword evidence="11" id="KW-1053">Target membrane</keyword>
<dbReference type="AlphaFoldDB" id="A0AAV4UAT3"/>
<evidence type="ECO:0000256" key="12">
    <source>
        <dbReference type="PROSITE-ProRule" id="PRU00023"/>
    </source>
</evidence>
<dbReference type="PANTHER" id="PTHR24124">
    <property type="entry name" value="ANKYRIN REPEAT FAMILY A"/>
    <property type="match status" value="1"/>
</dbReference>
<dbReference type="GO" id="GO:0005634">
    <property type="term" value="C:nucleus"/>
    <property type="evidence" value="ECO:0007669"/>
    <property type="project" value="TreeGrafter"/>
</dbReference>
<proteinExistence type="predicted"/>
<dbReference type="GO" id="GO:0006887">
    <property type="term" value="P:exocytosis"/>
    <property type="evidence" value="ECO:0007669"/>
    <property type="project" value="UniProtKB-KW"/>
</dbReference>
<protein>
    <submittedName>
        <fullName evidence="13">Uncharacterized protein</fullName>
    </submittedName>
</protein>
<dbReference type="SUPFAM" id="SSF48403">
    <property type="entry name" value="Ankyrin repeat"/>
    <property type="match status" value="1"/>
</dbReference>
<evidence type="ECO:0000256" key="3">
    <source>
        <dbReference type="ARBA" id="ARBA00022483"/>
    </source>
</evidence>
<evidence type="ECO:0000256" key="10">
    <source>
        <dbReference type="ARBA" id="ARBA00023043"/>
    </source>
</evidence>
<keyword evidence="5" id="KW-1052">Target cell membrane</keyword>
<dbReference type="GO" id="GO:0010468">
    <property type="term" value="P:regulation of gene expression"/>
    <property type="evidence" value="ECO:0007669"/>
    <property type="project" value="TreeGrafter"/>
</dbReference>
<dbReference type="Pfam" id="PF12796">
    <property type="entry name" value="Ank_2"/>
    <property type="match status" value="1"/>
</dbReference>
<gene>
    <name evidence="13" type="ORF">CDAR_277991</name>
</gene>
<evidence type="ECO:0000313" key="13">
    <source>
        <dbReference type="EMBL" id="GIY54841.1"/>
    </source>
</evidence>
<keyword evidence="10 12" id="KW-0040">ANK repeat</keyword>
<dbReference type="GO" id="GO:0005576">
    <property type="term" value="C:extracellular region"/>
    <property type="evidence" value="ECO:0007669"/>
    <property type="project" value="UniProtKB-SubCell"/>
</dbReference>
<keyword evidence="3" id="KW-0268">Exocytosis</keyword>
<dbReference type="Proteomes" id="UP001054837">
    <property type="component" value="Unassembled WGS sequence"/>
</dbReference>
<keyword evidence="11" id="KW-0472">Membrane</keyword>
<name>A0AAV4UAT3_9ARAC</name>
<evidence type="ECO:0000256" key="7">
    <source>
        <dbReference type="ARBA" id="ARBA00022699"/>
    </source>
</evidence>
<feature type="repeat" description="ANK" evidence="12">
    <location>
        <begin position="72"/>
        <end position="104"/>
    </location>
</feature>
<dbReference type="EMBL" id="BPLQ01010982">
    <property type="protein sequence ID" value="GIY54841.1"/>
    <property type="molecule type" value="Genomic_DNA"/>
</dbReference>
<keyword evidence="7" id="KW-0528">Neurotoxin</keyword>
<evidence type="ECO:0000256" key="1">
    <source>
        <dbReference type="ARBA" id="ARBA00004175"/>
    </source>
</evidence>
<dbReference type="GO" id="GO:0044218">
    <property type="term" value="C:other organism cell membrane"/>
    <property type="evidence" value="ECO:0007669"/>
    <property type="project" value="UniProtKB-KW"/>
</dbReference>
<feature type="repeat" description="ANK" evidence="12">
    <location>
        <begin position="37"/>
        <end position="71"/>
    </location>
</feature>
<comment type="subcellular location">
    <subcellularLocation>
        <location evidence="2">Secreted</location>
    </subcellularLocation>
    <subcellularLocation>
        <location evidence="1">Target cell membrane</location>
    </subcellularLocation>
</comment>
<keyword evidence="9" id="KW-0638">Presynaptic neurotoxin</keyword>
<reference evidence="13 14" key="1">
    <citation type="submission" date="2021-06" db="EMBL/GenBank/DDBJ databases">
        <title>Caerostris darwini draft genome.</title>
        <authorList>
            <person name="Kono N."/>
            <person name="Arakawa K."/>
        </authorList>
    </citation>
    <scope>NUCLEOTIDE SEQUENCE [LARGE SCALE GENOMIC DNA]</scope>
</reference>